<dbReference type="AlphaFoldDB" id="A0A077Q1E8"/>
<dbReference type="EMBL" id="CBSZ010000437">
    <property type="protein sequence ID" value="CDH26862.1"/>
    <property type="molecule type" value="Genomic_DNA"/>
</dbReference>
<dbReference type="PANTHER" id="PTHR30006:SF2">
    <property type="entry name" value="ABC TRANSPORTER SUBSTRATE-BINDING PROTEIN"/>
    <property type="match status" value="1"/>
</dbReference>
<dbReference type="GO" id="GO:0030313">
    <property type="term" value="C:cell envelope"/>
    <property type="evidence" value="ECO:0007669"/>
    <property type="project" value="UniProtKB-ARBA"/>
</dbReference>
<dbReference type="Pfam" id="PF13416">
    <property type="entry name" value="SBP_bac_8"/>
    <property type="match status" value="1"/>
</dbReference>
<sequence>MPNNSILEETKSLSQLYDEAIDEGGELTVYAGGDTIDQQDDNAKAFRKMFPKINLHMIVDYSKFHNARIDLQLQNNTLKPDVVQLQVLHDFPRWKDEGHLLEYKPAGFSKIYHAFKDIDAAWVGISVNAFAYFYNVNLIDNPPISANDYLDNQWKNKISVNYPNDDDATQFFFMKYIEKYGWDWLNRFLDQHPNFLRGGQAAIEEVISGKKALAFGVFGSLKQLHGNPTKFLLPDTDPFMAWAQRAAIFKQAKHPIAAKLYLNWWLSTEQQIHWHQWSVRTDIPPKAGYKPIWEYSNVDLEGFVETMMNRALMERFRAQLTQYIGEAKGLPSAGILGLYPETGH</sequence>
<dbReference type="RefSeq" id="WP_230580550.1">
    <property type="nucleotide sequence ID" value="NZ_CAWLXS010000096.1"/>
</dbReference>
<dbReference type="Gene3D" id="3.40.190.10">
    <property type="entry name" value="Periplasmic binding protein-like II"/>
    <property type="match status" value="2"/>
</dbReference>
<evidence type="ECO:0000313" key="3">
    <source>
        <dbReference type="Proteomes" id="UP000028493"/>
    </source>
</evidence>
<dbReference type="HOGENOM" id="CLU_026974_5_1_6"/>
<proteinExistence type="predicted"/>
<organism evidence="2 3">
    <name type="scientific">Xenorhabdus bovienii str. kraussei Becker Underwood</name>
    <dbReference type="NCBI Taxonomy" id="1398204"/>
    <lineage>
        <taxon>Bacteria</taxon>
        <taxon>Pseudomonadati</taxon>
        <taxon>Pseudomonadota</taxon>
        <taxon>Gammaproteobacteria</taxon>
        <taxon>Enterobacterales</taxon>
        <taxon>Morganellaceae</taxon>
        <taxon>Xenorhabdus</taxon>
    </lineage>
</organism>
<evidence type="ECO:0000256" key="1">
    <source>
        <dbReference type="ARBA" id="ARBA00022729"/>
    </source>
</evidence>
<name>A0A077Q1E8_XENBV</name>
<dbReference type="PANTHER" id="PTHR30006">
    <property type="entry name" value="THIAMINE-BINDING PERIPLASMIC PROTEIN-RELATED"/>
    <property type="match status" value="1"/>
</dbReference>
<accession>A0A077Q1E8</accession>
<evidence type="ECO:0000313" key="2">
    <source>
        <dbReference type="EMBL" id="CDH26862.1"/>
    </source>
</evidence>
<dbReference type="Proteomes" id="UP000028493">
    <property type="component" value="Unassembled WGS sequence"/>
</dbReference>
<gene>
    <name evidence="2" type="ORF">XBKB1_980010</name>
</gene>
<reference evidence="2" key="1">
    <citation type="submission" date="2013-07" db="EMBL/GenBank/DDBJ databases">
        <title>Sub-species coevolution in mutualistic symbiosis.</title>
        <authorList>
            <person name="Murfin K."/>
            <person name="Klassen J."/>
            <person name="Lee M."/>
            <person name="Forst S."/>
            <person name="Stock P."/>
            <person name="Goodrich-Blair H."/>
        </authorList>
    </citation>
    <scope>NUCLEOTIDE SEQUENCE [LARGE SCALE GENOMIC DNA]</scope>
    <source>
        <strain evidence="2">Kraussei Becker Underwood</strain>
    </source>
</reference>
<protein>
    <submittedName>
        <fullName evidence="2">ABC-type Fe3+ transport system, periplasmic component</fullName>
    </submittedName>
</protein>
<dbReference type="InterPro" id="IPR006059">
    <property type="entry name" value="SBP"/>
</dbReference>
<dbReference type="SUPFAM" id="SSF53850">
    <property type="entry name" value="Periplasmic binding protein-like II"/>
    <property type="match status" value="1"/>
</dbReference>
<comment type="caution">
    <text evidence="2">The sequence shown here is derived from an EMBL/GenBank/DDBJ whole genome shotgun (WGS) entry which is preliminary data.</text>
</comment>
<keyword evidence="1" id="KW-0732">Signal</keyword>